<reference evidence="1" key="1">
    <citation type="journal article" date="2022" name="Int. J. Mol. Sci.">
        <title>Draft Genome of Tanacetum Coccineum: Genomic Comparison of Closely Related Tanacetum-Family Plants.</title>
        <authorList>
            <person name="Yamashiro T."/>
            <person name="Shiraishi A."/>
            <person name="Nakayama K."/>
            <person name="Satake H."/>
        </authorList>
    </citation>
    <scope>NUCLEOTIDE SEQUENCE</scope>
</reference>
<gene>
    <name evidence="1" type="ORF">Tco_0878648</name>
</gene>
<name>A0ABQ5C0U3_9ASTR</name>
<dbReference type="EMBL" id="BQNB010013759">
    <property type="protein sequence ID" value="GJT19942.1"/>
    <property type="molecule type" value="Genomic_DNA"/>
</dbReference>
<keyword evidence="2" id="KW-1185">Reference proteome</keyword>
<evidence type="ECO:0000313" key="1">
    <source>
        <dbReference type="EMBL" id="GJT19942.1"/>
    </source>
</evidence>
<comment type="caution">
    <text evidence="1">The sequence shown here is derived from an EMBL/GenBank/DDBJ whole genome shotgun (WGS) entry which is preliminary data.</text>
</comment>
<sequence>MVVDEGDPVRSAGLGAAVTQTGEATLGGGLNITAALIDVNTAQSKLVLLENFNENYSKCLRLLVKLLLLEEVTTARGSYYC</sequence>
<accession>A0ABQ5C0U3</accession>
<dbReference type="Proteomes" id="UP001151760">
    <property type="component" value="Unassembled WGS sequence"/>
</dbReference>
<reference evidence="1" key="2">
    <citation type="submission" date="2022-01" db="EMBL/GenBank/DDBJ databases">
        <authorList>
            <person name="Yamashiro T."/>
            <person name="Shiraishi A."/>
            <person name="Satake H."/>
            <person name="Nakayama K."/>
        </authorList>
    </citation>
    <scope>NUCLEOTIDE SEQUENCE</scope>
</reference>
<proteinExistence type="predicted"/>
<evidence type="ECO:0000313" key="2">
    <source>
        <dbReference type="Proteomes" id="UP001151760"/>
    </source>
</evidence>
<organism evidence="1 2">
    <name type="scientific">Tanacetum coccineum</name>
    <dbReference type="NCBI Taxonomy" id="301880"/>
    <lineage>
        <taxon>Eukaryota</taxon>
        <taxon>Viridiplantae</taxon>
        <taxon>Streptophyta</taxon>
        <taxon>Embryophyta</taxon>
        <taxon>Tracheophyta</taxon>
        <taxon>Spermatophyta</taxon>
        <taxon>Magnoliopsida</taxon>
        <taxon>eudicotyledons</taxon>
        <taxon>Gunneridae</taxon>
        <taxon>Pentapetalae</taxon>
        <taxon>asterids</taxon>
        <taxon>campanulids</taxon>
        <taxon>Asterales</taxon>
        <taxon>Asteraceae</taxon>
        <taxon>Asteroideae</taxon>
        <taxon>Anthemideae</taxon>
        <taxon>Anthemidinae</taxon>
        <taxon>Tanacetum</taxon>
    </lineage>
</organism>
<protein>
    <submittedName>
        <fullName evidence="1">Uncharacterized protein</fullName>
    </submittedName>
</protein>